<dbReference type="InParanoid" id="Q7UYW1"/>
<feature type="region of interest" description="Disordered" evidence="1">
    <location>
        <begin position="1"/>
        <end position="23"/>
    </location>
</feature>
<dbReference type="EnsemblBacteria" id="CAD71530">
    <property type="protein sequence ID" value="CAD71530"/>
    <property type="gene ID" value="RB354"/>
</dbReference>
<protein>
    <submittedName>
        <fullName evidence="2">Uncharacterized protein</fullName>
    </submittedName>
</protein>
<dbReference type="EMBL" id="BX294133">
    <property type="protein sequence ID" value="CAD71530.1"/>
    <property type="molecule type" value="Genomic_DNA"/>
</dbReference>
<accession>Q7UYW1</accession>
<evidence type="ECO:0000313" key="2">
    <source>
        <dbReference type="EMBL" id="CAD71530.1"/>
    </source>
</evidence>
<sequence>MDSPVASTCNRGRRPNGSNRNTRSFLPICFVRYPVRTARITSPSEILHFAA</sequence>
<keyword evidence="3" id="KW-1185">Reference proteome</keyword>
<organism evidence="2 3">
    <name type="scientific">Rhodopirellula baltica (strain DSM 10527 / NCIMB 13988 / SH1)</name>
    <dbReference type="NCBI Taxonomy" id="243090"/>
    <lineage>
        <taxon>Bacteria</taxon>
        <taxon>Pseudomonadati</taxon>
        <taxon>Planctomycetota</taxon>
        <taxon>Planctomycetia</taxon>
        <taxon>Pirellulales</taxon>
        <taxon>Pirellulaceae</taxon>
        <taxon>Rhodopirellula</taxon>
    </lineage>
</organism>
<gene>
    <name evidence="2" type="ordered locus">RB354</name>
</gene>
<name>Q7UYW1_RHOBA</name>
<evidence type="ECO:0000313" key="3">
    <source>
        <dbReference type="Proteomes" id="UP000001025"/>
    </source>
</evidence>
<dbReference type="Proteomes" id="UP000001025">
    <property type="component" value="Chromosome"/>
</dbReference>
<reference evidence="2 3" key="1">
    <citation type="journal article" date="2003" name="Proc. Natl. Acad. Sci. U.S.A.">
        <title>Complete genome sequence of the marine planctomycete Pirellula sp. strain 1.</title>
        <authorList>
            <person name="Gloeckner F.O."/>
            <person name="Kube M."/>
            <person name="Bauer M."/>
            <person name="Teeling H."/>
            <person name="Lombardot T."/>
            <person name="Ludwig W."/>
            <person name="Gade D."/>
            <person name="Beck A."/>
            <person name="Borzym K."/>
            <person name="Heitmann K."/>
            <person name="Rabus R."/>
            <person name="Schlesner H."/>
            <person name="Amann R."/>
            <person name="Reinhardt R."/>
        </authorList>
    </citation>
    <scope>NUCLEOTIDE SEQUENCE [LARGE SCALE GENOMIC DNA]</scope>
    <source>
        <strain evidence="3">DSM 10527 / NCIMB 13988 / SH1</strain>
    </source>
</reference>
<dbReference type="AlphaFoldDB" id="Q7UYW1"/>
<proteinExistence type="predicted"/>
<evidence type="ECO:0000256" key="1">
    <source>
        <dbReference type="SAM" id="MobiDB-lite"/>
    </source>
</evidence>
<dbReference type="KEGG" id="rba:RB354"/>
<dbReference type="HOGENOM" id="CLU_3103133_0_0_0"/>